<name>A0A0D3JT97_EMIH1</name>
<dbReference type="EnsemblProtists" id="EOD26732">
    <property type="protein sequence ID" value="EOD26732"/>
    <property type="gene ID" value="EMIHUDRAFT_123461"/>
</dbReference>
<dbReference type="GO" id="GO:0006749">
    <property type="term" value="P:glutathione metabolic process"/>
    <property type="evidence" value="ECO:0007669"/>
    <property type="project" value="TreeGrafter"/>
</dbReference>
<feature type="domain" description="Pyridine nucleotide-disulphide oxidoreductase dimerisation" evidence="6">
    <location>
        <begin position="75"/>
        <end position="169"/>
    </location>
</feature>
<dbReference type="PANTHER" id="PTHR42737">
    <property type="entry name" value="GLUTATHIONE REDUCTASE"/>
    <property type="match status" value="1"/>
</dbReference>
<dbReference type="InterPro" id="IPR046952">
    <property type="entry name" value="GSHR/TRXR-like"/>
</dbReference>
<dbReference type="PRINTS" id="PR00411">
    <property type="entry name" value="PNDRDTASEI"/>
</dbReference>
<dbReference type="GO" id="GO:0050660">
    <property type="term" value="F:flavin adenine dinucleotide binding"/>
    <property type="evidence" value="ECO:0007669"/>
    <property type="project" value="InterPro"/>
</dbReference>
<dbReference type="HOGENOM" id="CLU_016755_5_0_1"/>
<evidence type="ECO:0000313" key="8">
    <source>
        <dbReference type="Proteomes" id="UP000013827"/>
    </source>
</evidence>
<dbReference type="InterPro" id="IPR036188">
    <property type="entry name" value="FAD/NAD-bd_sf"/>
</dbReference>
<reference evidence="7" key="2">
    <citation type="submission" date="2024-10" db="UniProtKB">
        <authorList>
            <consortium name="EnsemblProtists"/>
        </authorList>
    </citation>
    <scope>IDENTIFICATION</scope>
</reference>
<dbReference type="Gene3D" id="3.30.390.30">
    <property type="match status" value="1"/>
</dbReference>
<dbReference type="GO" id="GO:0004362">
    <property type="term" value="F:glutathione-disulfide reductase (NADPH) activity"/>
    <property type="evidence" value="ECO:0007669"/>
    <property type="project" value="TreeGrafter"/>
</dbReference>
<dbReference type="GO" id="GO:0045454">
    <property type="term" value="P:cell redox homeostasis"/>
    <property type="evidence" value="ECO:0007669"/>
    <property type="project" value="InterPro"/>
</dbReference>
<protein>
    <recommendedName>
        <fullName evidence="6">Pyridine nucleotide-disulphide oxidoreductase dimerisation domain-containing protein</fullName>
    </recommendedName>
</protein>
<accession>A0A0D3JT97</accession>
<comment type="similarity">
    <text evidence="2">Belongs to the class-I pyridine nucleotide-disulfide oxidoreductase family.</text>
</comment>
<organism evidence="7 8">
    <name type="scientific">Emiliania huxleyi (strain CCMP1516)</name>
    <dbReference type="NCBI Taxonomy" id="280463"/>
    <lineage>
        <taxon>Eukaryota</taxon>
        <taxon>Haptista</taxon>
        <taxon>Haptophyta</taxon>
        <taxon>Prymnesiophyceae</taxon>
        <taxon>Isochrysidales</taxon>
        <taxon>Noelaerhabdaceae</taxon>
        <taxon>Emiliania</taxon>
    </lineage>
</organism>
<evidence type="ECO:0000256" key="5">
    <source>
        <dbReference type="ARBA" id="ARBA00023284"/>
    </source>
</evidence>
<keyword evidence="3" id="KW-0560">Oxidoreductase</keyword>
<dbReference type="GeneID" id="17272279"/>
<dbReference type="GO" id="GO:0005829">
    <property type="term" value="C:cytosol"/>
    <property type="evidence" value="ECO:0007669"/>
    <property type="project" value="TreeGrafter"/>
</dbReference>
<dbReference type="Pfam" id="PF02852">
    <property type="entry name" value="Pyr_redox_dim"/>
    <property type="match status" value="1"/>
</dbReference>
<evidence type="ECO:0000313" key="7">
    <source>
        <dbReference type="EnsemblProtists" id="EOD26732"/>
    </source>
</evidence>
<dbReference type="InterPro" id="IPR016156">
    <property type="entry name" value="FAD/NAD-linked_Rdtase_dimer_sf"/>
</dbReference>
<keyword evidence="8" id="KW-1185">Reference proteome</keyword>
<dbReference type="GO" id="GO:0034599">
    <property type="term" value="P:cellular response to oxidative stress"/>
    <property type="evidence" value="ECO:0007669"/>
    <property type="project" value="TreeGrafter"/>
</dbReference>
<dbReference type="PANTHER" id="PTHR42737:SF2">
    <property type="entry name" value="GLUTATHIONE REDUCTASE"/>
    <property type="match status" value="1"/>
</dbReference>
<evidence type="ECO:0000256" key="4">
    <source>
        <dbReference type="ARBA" id="ARBA00023157"/>
    </source>
</evidence>
<comment type="cofactor">
    <cofactor evidence="1">
        <name>FAD</name>
        <dbReference type="ChEBI" id="CHEBI:57692"/>
    </cofactor>
</comment>
<dbReference type="SUPFAM" id="SSF55424">
    <property type="entry name" value="FAD/NAD-linked reductases, dimerisation (C-terminal) domain"/>
    <property type="match status" value="1"/>
</dbReference>
<evidence type="ECO:0000259" key="6">
    <source>
        <dbReference type="Pfam" id="PF02852"/>
    </source>
</evidence>
<keyword evidence="4" id="KW-1015">Disulfide bond</keyword>
<dbReference type="InterPro" id="IPR004099">
    <property type="entry name" value="Pyr_nucl-diS_OxRdtase_dimer"/>
</dbReference>
<evidence type="ECO:0000256" key="3">
    <source>
        <dbReference type="ARBA" id="ARBA00023002"/>
    </source>
</evidence>
<dbReference type="AlphaFoldDB" id="A0A0D3JT97"/>
<dbReference type="Proteomes" id="UP000013827">
    <property type="component" value="Unassembled WGS sequence"/>
</dbReference>
<dbReference type="Gene3D" id="3.50.50.60">
    <property type="entry name" value="FAD/NAD(P)-binding domain"/>
    <property type="match status" value="1"/>
</dbReference>
<dbReference type="eggNOG" id="KOG0405">
    <property type="taxonomic scope" value="Eukaryota"/>
</dbReference>
<dbReference type="RefSeq" id="XP_005779161.1">
    <property type="nucleotide sequence ID" value="XM_005779104.1"/>
</dbReference>
<dbReference type="KEGG" id="ehx:EMIHUDRAFT_123461"/>
<dbReference type="PaxDb" id="2903-EOD26732"/>
<proteinExistence type="inferred from homology"/>
<reference evidence="8" key="1">
    <citation type="journal article" date="2013" name="Nature">
        <title>Pan genome of the phytoplankton Emiliania underpins its global distribution.</title>
        <authorList>
            <person name="Read B.A."/>
            <person name="Kegel J."/>
            <person name="Klute M.J."/>
            <person name="Kuo A."/>
            <person name="Lefebvre S.C."/>
            <person name="Maumus F."/>
            <person name="Mayer C."/>
            <person name="Miller J."/>
            <person name="Monier A."/>
            <person name="Salamov A."/>
            <person name="Young J."/>
            <person name="Aguilar M."/>
            <person name="Claverie J.M."/>
            <person name="Frickenhaus S."/>
            <person name="Gonzalez K."/>
            <person name="Herman E.K."/>
            <person name="Lin Y.C."/>
            <person name="Napier J."/>
            <person name="Ogata H."/>
            <person name="Sarno A.F."/>
            <person name="Shmutz J."/>
            <person name="Schroeder D."/>
            <person name="de Vargas C."/>
            <person name="Verret F."/>
            <person name="von Dassow P."/>
            <person name="Valentin K."/>
            <person name="Van de Peer Y."/>
            <person name="Wheeler G."/>
            <person name="Dacks J.B."/>
            <person name="Delwiche C.F."/>
            <person name="Dyhrman S.T."/>
            <person name="Glockner G."/>
            <person name="John U."/>
            <person name="Richards T."/>
            <person name="Worden A.Z."/>
            <person name="Zhang X."/>
            <person name="Grigoriev I.V."/>
            <person name="Allen A.E."/>
            <person name="Bidle K."/>
            <person name="Borodovsky M."/>
            <person name="Bowler C."/>
            <person name="Brownlee C."/>
            <person name="Cock J.M."/>
            <person name="Elias M."/>
            <person name="Gladyshev V.N."/>
            <person name="Groth M."/>
            <person name="Guda C."/>
            <person name="Hadaegh A."/>
            <person name="Iglesias-Rodriguez M.D."/>
            <person name="Jenkins J."/>
            <person name="Jones B.M."/>
            <person name="Lawson T."/>
            <person name="Leese F."/>
            <person name="Lindquist E."/>
            <person name="Lobanov A."/>
            <person name="Lomsadze A."/>
            <person name="Malik S.B."/>
            <person name="Marsh M.E."/>
            <person name="Mackinder L."/>
            <person name="Mock T."/>
            <person name="Mueller-Roeber B."/>
            <person name="Pagarete A."/>
            <person name="Parker M."/>
            <person name="Probert I."/>
            <person name="Quesneville H."/>
            <person name="Raines C."/>
            <person name="Rensing S.A."/>
            <person name="Riano-Pachon D.M."/>
            <person name="Richier S."/>
            <person name="Rokitta S."/>
            <person name="Shiraiwa Y."/>
            <person name="Soanes D.M."/>
            <person name="van der Giezen M."/>
            <person name="Wahlund T.M."/>
            <person name="Williams B."/>
            <person name="Wilson W."/>
            <person name="Wolfe G."/>
            <person name="Wurch L.L."/>
        </authorList>
    </citation>
    <scope>NUCLEOTIDE SEQUENCE</scope>
</reference>
<sequence length="191" mass="19828">ETGVSGLYCLGDASTSGFELTPVAIAAGRRLADRIFGGAADAKFEYANIATADPLASRDGGRGPALATRPPLPRAGAREAYGDANVKAYKSVFKPMHFALCEEEAKKPMAMKLVCAGEEERVVGLHVIGIAADEMLQGFAVAVKMGATKADFDHACAIHPTAAEEFVTMGPWGAKPDGQGGIVPTPVPKGR</sequence>
<evidence type="ECO:0000256" key="1">
    <source>
        <dbReference type="ARBA" id="ARBA00001974"/>
    </source>
</evidence>
<keyword evidence="5" id="KW-0676">Redox-active center</keyword>
<dbReference type="STRING" id="2903.R1CVL5"/>
<evidence type="ECO:0000256" key="2">
    <source>
        <dbReference type="ARBA" id="ARBA00007532"/>
    </source>
</evidence>